<dbReference type="AlphaFoldDB" id="A0A0F9W8K1"/>
<reference evidence="1" key="1">
    <citation type="journal article" date="2015" name="Nature">
        <title>Complex archaea that bridge the gap between prokaryotes and eukaryotes.</title>
        <authorList>
            <person name="Spang A."/>
            <person name="Saw J.H."/>
            <person name="Jorgensen S.L."/>
            <person name="Zaremba-Niedzwiedzka K."/>
            <person name="Martijn J."/>
            <person name="Lind A.E."/>
            <person name="van Eijk R."/>
            <person name="Schleper C."/>
            <person name="Guy L."/>
            <person name="Ettema T.J."/>
        </authorList>
    </citation>
    <scope>NUCLEOTIDE SEQUENCE</scope>
</reference>
<dbReference type="EMBL" id="LAZR01000009">
    <property type="protein sequence ID" value="KKO08633.1"/>
    <property type="molecule type" value="Genomic_DNA"/>
</dbReference>
<proteinExistence type="predicted"/>
<organism evidence="1">
    <name type="scientific">marine sediment metagenome</name>
    <dbReference type="NCBI Taxonomy" id="412755"/>
    <lineage>
        <taxon>unclassified sequences</taxon>
        <taxon>metagenomes</taxon>
        <taxon>ecological metagenomes</taxon>
    </lineage>
</organism>
<accession>A0A0F9W8K1</accession>
<comment type="caution">
    <text evidence="1">The sequence shown here is derived from an EMBL/GenBank/DDBJ whole genome shotgun (WGS) entry which is preliminary data.</text>
</comment>
<sequence length="104" mass="11088">MSKLQPEDKVYVNRETGAFAPLDEIDTGSAGVYRFFTGSEKYHSAANVAGEDFDIYEESGFRSDMEMALVLSGNDPAAAEGAYDLTTFGALLEARAPQDAPGGP</sequence>
<name>A0A0F9W8K1_9ZZZZ</name>
<gene>
    <name evidence="1" type="ORF">LCGC14_0045730</name>
</gene>
<evidence type="ECO:0000313" key="1">
    <source>
        <dbReference type="EMBL" id="KKO08633.1"/>
    </source>
</evidence>
<protein>
    <submittedName>
        <fullName evidence="1">Uncharacterized protein</fullName>
    </submittedName>
</protein>